<sequence>MTSDQTSSLVASCLPSHYPTFPRPPSGVQRPSRMTAIPSEIWLSVVRLMFESEEFVSLACFAATSKFGAAIAQPFLYRDVVIRRSNNRNRKRAEIERRKVVLLALLQRRPVLKTYIRSIFIHSSCRDTWWLTNETMIALVSYLFRRDDTFATNLTSVSVVGHGRTGLDGRLFHTTIFASLPPTVLSVTLSNIRFLSPRVFYALSHVSQLRFTNVFCHAIGCRTVSSLVQAVPPAPVGRRPVVRHLEYSRQVVQADTYYGSPCEVVGQYVQLGQLVEGSFRTDHADDYSMLFAVLQQAAGSLRVLTLDVTGITIDRYFRQYPRSTQFPALHALTDLALVVTYSSDHPVREHPWKGLVFALNSLNTPLLERLIVRIVYRSYWKVDFMRFLAASSDWEVLDSALRARMHIFPSLRIALEFRNFGRSQTMLWGQGERARAFLIHQYIQTSRNVGELRYGVLTLSQIARMLPSLFSMPSARSRIDFSWT</sequence>
<dbReference type="InParanoid" id="A8NW67"/>
<name>A8NW67_COPC7</name>
<dbReference type="EMBL" id="AACS02000004">
    <property type="protein sequence ID" value="EAU85059.2"/>
    <property type="molecule type" value="Genomic_DNA"/>
</dbReference>
<evidence type="ECO:0008006" key="3">
    <source>
        <dbReference type="Google" id="ProtNLM"/>
    </source>
</evidence>
<dbReference type="KEGG" id="cci:CC1G_04155"/>
<organism evidence="1 2">
    <name type="scientific">Coprinopsis cinerea (strain Okayama-7 / 130 / ATCC MYA-4618 / FGSC 9003)</name>
    <name type="common">Inky cap fungus</name>
    <name type="synonym">Hormographiella aspergillata</name>
    <dbReference type="NCBI Taxonomy" id="240176"/>
    <lineage>
        <taxon>Eukaryota</taxon>
        <taxon>Fungi</taxon>
        <taxon>Dikarya</taxon>
        <taxon>Basidiomycota</taxon>
        <taxon>Agaricomycotina</taxon>
        <taxon>Agaricomycetes</taxon>
        <taxon>Agaricomycetidae</taxon>
        <taxon>Agaricales</taxon>
        <taxon>Agaricineae</taxon>
        <taxon>Psathyrellaceae</taxon>
        <taxon>Coprinopsis</taxon>
    </lineage>
</organism>
<accession>A8NW67</accession>
<proteinExistence type="predicted"/>
<gene>
    <name evidence="1" type="ORF">CC1G_04155</name>
</gene>
<dbReference type="VEuPathDB" id="FungiDB:CC1G_04155"/>
<keyword evidence="2" id="KW-1185">Reference proteome</keyword>
<reference evidence="1 2" key="1">
    <citation type="journal article" date="2010" name="Proc. Natl. Acad. Sci. U.S.A.">
        <title>Insights into evolution of multicellular fungi from the assembled chromosomes of the mushroom Coprinopsis cinerea (Coprinus cinereus).</title>
        <authorList>
            <person name="Stajich J.E."/>
            <person name="Wilke S.K."/>
            <person name="Ahren D."/>
            <person name="Au C.H."/>
            <person name="Birren B.W."/>
            <person name="Borodovsky M."/>
            <person name="Burns C."/>
            <person name="Canback B."/>
            <person name="Casselton L.A."/>
            <person name="Cheng C.K."/>
            <person name="Deng J."/>
            <person name="Dietrich F.S."/>
            <person name="Fargo D.C."/>
            <person name="Farman M.L."/>
            <person name="Gathman A.C."/>
            <person name="Goldberg J."/>
            <person name="Guigo R."/>
            <person name="Hoegger P.J."/>
            <person name="Hooker J.B."/>
            <person name="Huggins A."/>
            <person name="James T.Y."/>
            <person name="Kamada T."/>
            <person name="Kilaru S."/>
            <person name="Kodira C."/>
            <person name="Kues U."/>
            <person name="Kupfer D."/>
            <person name="Kwan H.S."/>
            <person name="Lomsadze A."/>
            <person name="Li W."/>
            <person name="Lilly W.W."/>
            <person name="Ma L.J."/>
            <person name="Mackey A.J."/>
            <person name="Manning G."/>
            <person name="Martin F."/>
            <person name="Muraguchi H."/>
            <person name="Natvig D.O."/>
            <person name="Palmerini H."/>
            <person name="Ramesh M.A."/>
            <person name="Rehmeyer C.J."/>
            <person name="Roe B.A."/>
            <person name="Shenoy N."/>
            <person name="Stanke M."/>
            <person name="Ter-Hovhannisyan V."/>
            <person name="Tunlid A."/>
            <person name="Velagapudi R."/>
            <person name="Vision T.J."/>
            <person name="Zeng Q."/>
            <person name="Zolan M.E."/>
            <person name="Pukkila P.J."/>
        </authorList>
    </citation>
    <scope>NUCLEOTIDE SEQUENCE [LARGE SCALE GENOMIC DNA]</scope>
    <source>
        <strain evidence="2">Okayama-7 / 130 / ATCC MYA-4618 / FGSC 9003</strain>
    </source>
</reference>
<evidence type="ECO:0000313" key="2">
    <source>
        <dbReference type="Proteomes" id="UP000001861"/>
    </source>
</evidence>
<dbReference type="RefSeq" id="XP_001836842.2">
    <property type="nucleotide sequence ID" value="XM_001836790.2"/>
</dbReference>
<evidence type="ECO:0000313" key="1">
    <source>
        <dbReference type="EMBL" id="EAU85059.2"/>
    </source>
</evidence>
<dbReference type="HOGENOM" id="CLU_568594_0_0_1"/>
<dbReference type="AlphaFoldDB" id="A8NW67"/>
<comment type="caution">
    <text evidence="1">The sequence shown here is derived from an EMBL/GenBank/DDBJ whole genome shotgun (WGS) entry which is preliminary data.</text>
</comment>
<dbReference type="GeneID" id="6013394"/>
<protein>
    <recommendedName>
        <fullName evidence="3">F-box domain-containing protein</fullName>
    </recommendedName>
</protein>
<dbReference type="Proteomes" id="UP000001861">
    <property type="component" value="Unassembled WGS sequence"/>
</dbReference>